<accession>A0A368JJ15</accession>
<protein>
    <recommendedName>
        <fullName evidence="3">DUF2281 domain-containing protein</fullName>
    </recommendedName>
</protein>
<evidence type="ECO:0000313" key="1">
    <source>
        <dbReference type="EMBL" id="RCR67295.1"/>
    </source>
</evidence>
<gene>
    <name evidence="1" type="ORF">DUE52_22435</name>
</gene>
<keyword evidence="2" id="KW-1185">Reference proteome</keyword>
<sequence>MKDLLGKYTQLSDEHQKEVIDFVNFLLQKQEKPVQFNMDAYRKEIQSVSVWSDQDLTPILEAKDQIDNWKPSEW</sequence>
<evidence type="ECO:0008006" key="3">
    <source>
        <dbReference type="Google" id="ProtNLM"/>
    </source>
</evidence>
<dbReference type="AlphaFoldDB" id="A0A368JJ15"/>
<dbReference type="Proteomes" id="UP000253383">
    <property type="component" value="Unassembled WGS sequence"/>
</dbReference>
<evidence type="ECO:0000313" key="2">
    <source>
        <dbReference type="Proteomes" id="UP000253383"/>
    </source>
</evidence>
<organism evidence="1 2">
    <name type="scientific">Larkinella punicea</name>
    <dbReference type="NCBI Taxonomy" id="2315727"/>
    <lineage>
        <taxon>Bacteria</taxon>
        <taxon>Pseudomonadati</taxon>
        <taxon>Bacteroidota</taxon>
        <taxon>Cytophagia</taxon>
        <taxon>Cytophagales</taxon>
        <taxon>Spirosomataceae</taxon>
        <taxon>Larkinella</taxon>
    </lineage>
</organism>
<dbReference type="OrthoDB" id="964013at2"/>
<dbReference type="RefSeq" id="WP_114408294.1">
    <property type="nucleotide sequence ID" value="NZ_QOWE01000020.1"/>
</dbReference>
<comment type="caution">
    <text evidence="1">The sequence shown here is derived from an EMBL/GenBank/DDBJ whole genome shotgun (WGS) entry which is preliminary data.</text>
</comment>
<reference evidence="1 2" key="1">
    <citation type="submission" date="2018-07" db="EMBL/GenBank/DDBJ databases">
        <title>Genome analysis of Larkinella rosea.</title>
        <authorList>
            <person name="Zhou Z."/>
            <person name="Wang G."/>
        </authorList>
    </citation>
    <scope>NUCLEOTIDE SEQUENCE [LARGE SCALE GENOMIC DNA]</scope>
    <source>
        <strain evidence="2">zzj9</strain>
    </source>
</reference>
<proteinExistence type="predicted"/>
<name>A0A368JJ15_9BACT</name>
<dbReference type="EMBL" id="QOWE01000020">
    <property type="protein sequence ID" value="RCR67295.1"/>
    <property type="molecule type" value="Genomic_DNA"/>
</dbReference>